<evidence type="ECO:0000313" key="9">
    <source>
        <dbReference type="EMBL" id="KRH94386.1"/>
    </source>
</evidence>
<dbReference type="PANTHER" id="PTHR21454:SF31">
    <property type="entry name" value="DIPHTHAMIDE BIOSYNTHESIS PROTEIN 3"/>
    <property type="match status" value="1"/>
</dbReference>
<comment type="pathway">
    <text evidence="1">Protein modification; peptidyl-diphthamide biosynthesis.</text>
</comment>
<dbReference type="InterPro" id="IPR044248">
    <property type="entry name" value="DPH3/4-like"/>
</dbReference>
<evidence type="ECO:0000256" key="1">
    <source>
        <dbReference type="ARBA" id="ARBA00005156"/>
    </source>
</evidence>
<dbReference type="SUPFAM" id="SSF144217">
    <property type="entry name" value="CSL zinc finger"/>
    <property type="match status" value="1"/>
</dbReference>
<dbReference type="PANTHER" id="PTHR21454">
    <property type="entry name" value="DPH3 HOMOLOG-RELATED"/>
    <property type="match status" value="1"/>
</dbReference>
<comment type="similarity">
    <text evidence="4">Belongs to the DPH3 family.</text>
</comment>
<dbReference type="VEuPathDB" id="MicrosporidiaDB:M153_2790009089"/>
<dbReference type="Proteomes" id="UP000051530">
    <property type="component" value="Unassembled WGS sequence"/>
</dbReference>
<comment type="catalytic activity">
    <reaction evidence="5">
        <text>[3Fe-4S](1+)-[protein] + Fe(2+)-[Dph3] = [3Fe-4S](0)-[protein] + Fe(3+)-[Dph3]</text>
        <dbReference type="Rhea" id="RHEA:71235"/>
        <dbReference type="Rhea" id="RHEA-COMP:17996"/>
        <dbReference type="Rhea" id="RHEA-COMP:17997"/>
        <dbReference type="Rhea" id="RHEA-COMP:18002"/>
        <dbReference type="Rhea" id="RHEA-COMP:18003"/>
        <dbReference type="ChEBI" id="CHEBI:29033"/>
        <dbReference type="ChEBI" id="CHEBI:29034"/>
        <dbReference type="ChEBI" id="CHEBI:33751"/>
        <dbReference type="ChEBI" id="CHEBI:47402"/>
        <dbReference type="ChEBI" id="CHEBI:83228"/>
    </reaction>
</comment>
<evidence type="ECO:0000256" key="6">
    <source>
        <dbReference type="ARBA" id="ARBA00041070"/>
    </source>
</evidence>
<dbReference type="GO" id="GO:0046872">
    <property type="term" value="F:metal ion binding"/>
    <property type="evidence" value="ECO:0007669"/>
    <property type="project" value="UniProtKB-KW"/>
</dbReference>
<dbReference type="InterPro" id="IPR036671">
    <property type="entry name" value="DPH_MB_sf"/>
</dbReference>
<keyword evidence="10" id="KW-1185">Reference proteome</keyword>
<evidence type="ECO:0000256" key="3">
    <source>
        <dbReference type="ARBA" id="ARBA00023004"/>
    </source>
</evidence>
<keyword evidence="2" id="KW-0479">Metal-binding</keyword>
<evidence type="ECO:0000256" key="7">
    <source>
        <dbReference type="ARBA" id="ARBA00048125"/>
    </source>
</evidence>
<feature type="domain" description="DPH-type MB" evidence="8">
    <location>
        <begin position="61"/>
        <end position="117"/>
    </location>
</feature>
<evidence type="ECO:0000259" key="8">
    <source>
        <dbReference type="PROSITE" id="PS51074"/>
    </source>
</evidence>
<protein>
    <recommendedName>
        <fullName evidence="6">Diphthamide biosynthesis protein 3</fullName>
    </recommendedName>
</protein>
<dbReference type="UniPathway" id="UPA00559"/>
<proteinExistence type="inferred from homology"/>
<dbReference type="AlphaFoldDB" id="A0A0R0LYJ0"/>
<accession>A0A0R0LYJ0</accession>
<dbReference type="FunFam" id="3.10.660.10:FF:000001">
    <property type="entry name" value="Diphthamide biosynthesis 3"/>
    <property type="match status" value="1"/>
</dbReference>
<evidence type="ECO:0000256" key="5">
    <source>
        <dbReference type="ARBA" id="ARBA00036267"/>
    </source>
</evidence>
<evidence type="ECO:0000313" key="10">
    <source>
        <dbReference type="Proteomes" id="UP000051530"/>
    </source>
</evidence>
<evidence type="ECO:0000256" key="4">
    <source>
        <dbReference type="ARBA" id="ARBA00024032"/>
    </source>
</evidence>
<dbReference type="PROSITE" id="PS51074">
    <property type="entry name" value="DPH_MB"/>
    <property type="match status" value="1"/>
</dbReference>
<keyword evidence="3" id="KW-0408">Iron</keyword>
<comment type="catalytic activity">
    <reaction evidence="7">
        <text>2 [3Fe-4S](0)-[protein] + 2 Fe(2+)-[Dph3] + NADH = 2 [4Fe-4S](1+)-[protein] + 2 [Dph3] + NAD(+) + H(+)</text>
        <dbReference type="Rhea" id="RHEA:71239"/>
        <dbReference type="Rhea" id="RHEA-COMP:17997"/>
        <dbReference type="Rhea" id="RHEA-COMP:17998"/>
        <dbReference type="Rhea" id="RHEA-COMP:18001"/>
        <dbReference type="Rhea" id="RHEA-COMP:18002"/>
        <dbReference type="ChEBI" id="CHEBI:15378"/>
        <dbReference type="ChEBI" id="CHEBI:29033"/>
        <dbReference type="ChEBI" id="CHEBI:33723"/>
        <dbReference type="ChEBI" id="CHEBI:47402"/>
        <dbReference type="ChEBI" id="CHEBI:57540"/>
        <dbReference type="ChEBI" id="CHEBI:57945"/>
        <dbReference type="ChEBI" id="CHEBI:83228"/>
    </reaction>
</comment>
<dbReference type="EMBL" id="LGUB01000084">
    <property type="protein sequence ID" value="KRH94386.1"/>
    <property type="molecule type" value="Genomic_DNA"/>
</dbReference>
<name>A0A0R0LYJ0_9MICR</name>
<dbReference type="Gene3D" id="3.10.660.10">
    <property type="entry name" value="DPH Zinc finger"/>
    <property type="match status" value="1"/>
</dbReference>
<gene>
    <name evidence="9" type="ORF">M153_2790009089</name>
</gene>
<comment type="caution">
    <text evidence="9">The sequence shown here is derived from an EMBL/GenBank/DDBJ whole genome shotgun (WGS) entry which is preliminary data.</text>
</comment>
<dbReference type="OrthoDB" id="66964at2759"/>
<dbReference type="Pfam" id="PF05207">
    <property type="entry name" value="Zn_ribbon_CSL"/>
    <property type="match status" value="1"/>
</dbReference>
<organism evidence="9 10">
    <name type="scientific">Pseudoloma neurophilia</name>
    <dbReference type="NCBI Taxonomy" id="146866"/>
    <lineage>
        <taxon>Eukaryota</taxon>
        <taxon>Fungi</taxon>
        <taxon>Fungi incertae sedis</taxon>
        <taxon>Microsporidia</taxon>
        <taxon>Pseudoloma</taxon>
    </lineage>
</organism>
<sequence>MVKGEHTIVFFSHLFSDCVNIFSEKFVLLKKHPFVNKMASFQNKVFSAEELMKMYSVEEIFYNEVELEEMKYNKTDRTFTYPCPCGDKFVIDLDDLLIGEIKATCPSCSLIIKVSYDMREVEKYLEE</sequence>
<reference evidence="9 10" key="1">
    <citation type="submission" date="2015-07" db="EMBL/GenBank/DDBJ databases">
        <title>The genome of Pseudoloma neurophilia, a relevant intracellular parasite of the zebrafish.</title>
        <authorList>
            <person name="Ndikumana S."/>
            <person name="Pelin A."/>
            <person name="Sanders J."/>
            <person name="Corradi N."/>
        </authorList>
    </citation>
    <scope>NUCLEOTIDE SEQUENCE [LARGE SCALE GENOMIC DNA]</scope>
    <source>
        <strain evidence="9 10">MK1</strain>
    </source>
</reference>
<evidence type="ECO:0000256" key="2">
    <source>
        <dbReference type="ARBA" id="ARBA00022723"/>
    </source>
</evidence>
<dbReference type="InterPro" id="IPR007872">
    <property type="entry name" value="DPH_MB_dom"/>
</dbReference>
<dbReference type="GO" id="GO:0017183">
    <property type="term" value="P:protein histidyl modification to diphthamide"/>
    <property type="evidence" value="ECO:0007669"/>
    <property type="project" value="UniProtKB-UniPathway"/>
</dbReference>